<evidence type="ECO:0000313" key="10">
    <source>
        <dbReference type="EMBL" id="OHX64410.1"/>
    </source>
</evidence>
<dbReference type="STRING" id="915059.NH26_22740"/>
<dbReference type="InterPro" id="IPR036942">
    <property type="entry name" value="Beta-barrel_TonB_sf"/>
</dbReference>
<keyword evidence="5 7" id="KW-0472">Membrane</keyword>
<comment type="similarity">
    <text evidence="7">Belongs to the TonB-dependent receptor family.</text>
</comment>
<comment type="caution">
    <text evidence="10">The sequence shown here is derived from an EMBL/GenBank/DDBJ whole genome shotgun (WGS) entry which is preliminary data.</text>
</comment>
<dbReference type="InterPro" id="IPR023996">
    <property type="entry name" value="TonB-dep_OMP_SusC/RagA"/>
</dbReference>
<dbReference type="RefSeq" id="WP_044220461.1">
    <property type="nucleotide sequence ID" value="NZ_JRYR02000002.1"/>
</dbReference>
<dbReference type="AlphaFoldDB" id="A0A1S1YTQ7"/>
<dbReference type="Gene3D" id="2.40.170.20">
    <property type="entry name" value="TonB-dependent receptor, beta-barrel domain"/>
    <property type="match status" value="1"/>
</dbReference>
<dbReference type="SUPFAM" id="SSF56935">
    <property type="entry name" value="Porins"/>
    <property type="match status" value="1"/>
</dbReference>
<comment type="subcellular location">
    <subcellularLocation>
        <location evidence="1 7">Cell outer membrane</location>
        <topology evidence="1 7">Multi-pass membrane protein</topology>
    </subcellularLocation>
</comment>
<accession>A0A1S1YTQ7</accession>
<evidence type="ECO:0000256" key="3">
    <source>
        <dbReference type="ARBA" id="ARBA00022452"/>
    </source>
</evidence>
<protein>
    <recommendedName>
        <fullName evidence="9">TonB-dependent receptor plug domain-containing protein</fullName>
    </recommendedName>
</protein>
<dbReference type="OrthoDB" id="9768177at2"/>
<dbReference type="Pfam" id="PF13715">
    <property type="entry name" value="CarbopepD_reg_2"/>
    <property type="match status" value="1"/>
</dbReference>
<dbReference type="InterPro" id="IPR008969">
    <property type="entry name" value="CarboxyPept-like_regulatory"/>
</dbReference>
<dbReference type="EMBL" id="JRYR02000002">
    <property type="protein sequence ID" value="OHX64410.1"/>
    <property type="molecule type" value="Genomic_DNA"/>
</dbReference>
<feature type="chain" id="PRO_5010386457" description="TonB-dependent receptor plug domain-containing protein" evidence="8">
    <location>
        <begin position="23"/>
        <end position="1013"/>
    </location>
</feature>
<dbReference type="SUPFAM" id="SSF49464">
    <property type="entry name" value="Carboxypeptidase regulatory domain-like"/>
    <property type="match status" value="1"/>
</dbReference>
<keyword evidence="6 7" id="KW-0998">Cell outer membrane</keyword>
<dbReference type="Pfam" id="PF07715">
    <property type="entry name" value="Plug"/>
    <property type="match status" value="1"/>
</dbReference>
<dbReference type="NCBIfam" id="TIGR04057">
    <property type="entry name" value="SusC_RagA_signa"/>
    <property type="match status" value="1"/>
</dbReference>
<evidence type="ECO:0000256" key="6">
    <source>
        <dbReference type="ARBA" id="ARBA00023237"/>
    </source>
</evidence>
<proteinExistence type="inferred from homology"/>
<keyword evidence="11" id="KW-1185">Reference proteome</keyword>
<name>A0A1S1YTQ7_FLAPC</name>
<feature type="domain" description="TonB-dependent receptor plug" evidence="9">
    <location>
        <begin position="115"/>
        <end position="220"/>
    </location>
</feature>
<dbReference type="InterPro" id="IPR012910">
    <property type="entry name" value="Plug_dom"/>
</dbReference>
<keyword evidence="3 7" id="KW-1134">Transmembrane beta strand</keyword>
<reference evidence="10 11" key="1">
    <citation type="journal article" date="2012" name="Int. J. Syst. Evol. Microbiol.">
        <title>Flammeovirga pacifica sp. nov., isolated from deep-sea sediment.</title>
        <authorList>
            <person name="Xu H."/>
            <person name="Fu Y."/>
            <person name="Yang N."/>
            <person name="Ding Z."/>
            <person name="Lai Q."/>
            <person name="Zeng R."/>
        </authorList>
    </citation>
    <scope>NUCLEOTIDE SEQUENCE [LARGE SCALE GENOMIC DNA]</scope>
    <source>
        <strain evidence="11">DSM 24597 / LMG 26175 / WPAGA1</strain>
    </source>
</reference>
<evidence type="ECO:0000256" key="5">
    <source>
        <dbReference type="ARBA" id="ARBA00023136"/>
    </source>
</evidence>
<evidence type="ECO:0000313" key="11">
    <source>
        <dbReference type="Proteomes" id="UP000179797"/>
    </source>
</evidence>
<dbReference type="GO" id="GO:0009279">
    <property type="term" value="C:cell outer membrane"/>
    <property type="evidence" value="ECO:0007669"/>
    <property type="project" value="UniProtKB-SubCell"/>
</dbReference>
<evidence type="ECO:0000256" key="8">
    <source>
        <dbReference type="SAM" id="SignalP"/>
    </source>
</evidence>
<evidence type="ECO:0000256" key="4">
    <source>
        <dbReference type="ARBA" id="ARBA00022692"/>
    </source>
</evidence>
<evidence type="ECO:0000256" key="1">
    <source>
        <dbReference type="ARBA" id="ARBA00004571"/>
    </source>
</evidence>
<keyword evidence="4 7" id="KW-0812">Transmembrane</keyword>
<dbReference type="InterPro" id="IPR039426">
    <property type="entry name" value="TonB-dep_rcpt-like"/>
</dbReference>
<organism evidence="10 11">
    <name type="scientific">Flammeovirga pacifica</name>
    <dbReference type="NCBI Taxonomy" id="915059"/>
    <lineage>
        <taxon>Bacteria</taxon>
        <taxon>Pseudomonadati</taxon>
        <taxon>Bacteroidota</taxon>
        <taxon>Cytophagia</taxon>
        <taxon>Cytophagales</taxon>
        <taxon>Flammeovirgaceae</taxon>
        <taxon>Flammeovirga</taxon>
    </lineage>
</organism>
<keyword evidence="2 7" id="KW-0813">Transport</keyword>
<feature type="signal peptide" evidence="8">
    <location>
        <begin position="1"/>
        <end position="22"/>
    </location>
</feature>
<evidence type="ECO:0000256" key="2">
    <source>
        <dbReference type="ARBA" id="ARBA00022448"/>
    </source>
</evidence>
<dbReference type="NCBIfam" id="TIGR04056">
    <property type="entry name" value="OMP_RagA_SusC"/>
    <property type="match status" value="1"/>
</dbReference>
<gene>
    <name evidence="10" type="ORF">NH26_22740</name>
</gene>
<dbReference type="FunFam" id="2.170.130.10:FF:000008">
    <property type="entry name" value="SusC/RagA family TonB-linked outer membrane protein"/>
    <property type="match status" value="1"/>
</dbReference>
<dbReference type="InterPro" id="IPR023997">
    <property type="entry name" value="TonB-dep_OMP_SusC/RagA_CS"/>
</dbReference>
<dbReference type="InterPro" id="IPR037066">
    <property type="entry name" value="Plug_dom_sf"/>
</dbReference>
<keyword evidence="8" id="KW-0732">Signal</keyword>
<dbReference type="PROSITE" id="PS52016">
    <property type="entry name" value="TONB_DEPENDENT_REC_3"/>
    <property type="match status" value="1"/>
</dbReference>
<evidence type="ECO:0000259" key="9">
    <source>
        <dbReference type="Pfam" id="PF07715"/>
    </source>
</evidence>
<dbReference type="Gene3D" id="2.170.130.10">
    <property type="entry name" value="TonB-dependent receptor, plug domain"/>
    <property type="match status" value="1"/>
</dbReference>
<sequence>MQIFKNFFLLFIAITLSISAYAQERIIQGSIKDETDGPLPGVNVTIVGSSTGTITDFDGKFKLNIPSDGTILRFSSIGYKTTELDVGSKTEINMNMEVDLEELDEVVVIGYGTAKKSDVTGSVSTVKSEELTVIATEDVNKALQGRVPGVQVTNSGNPASGSKVRVRGIGTINNSDPLYVVDGFPMQDISHIAPQDVESMEVLKDASATAVYGSRGANGVILISTKKGKASSKYTYTFNAQSGVKQAANVIEMANASEYAQLGLEAGRFAEGTDEFEQLSYVANGNYQGTDWQDELLRQGSFQNYNFGINGGSEKNQFNFSTSYVKDEGILKGTDLEKFFVKFNNNHKLTHWLDFGQNVAYTHANYSLTNLNDIYSSPLTQSLWADPITPVFNPDGSYARANWSYNNNPARMADQEQYKRSFDNRIVGNFSLNAKASKNLSFTSNFGVDYRNQSQKMYLPAYYVSNEEQRMTSQLDEHRNIRFDWVWSNYANYTKTFGKHTVGGMVGMEMQYFSYNNMMATGFDVPFNPNMRYLGAAKGSDFFATSSQGANALQSYFARANYGFDNKYLLTATFRADGSSKFADGNRWGFFPSFSAGWNMKEEDFLKQSDIVSQLKLRAGWGEVGNQSSAGNNDYLSTVTNNLRYVVDGQVIEGRIPTTLSNPDLRWESAEMTNVGLDMGLFNDQLTFTAEYFIKNTKDMVVPQPVPDYVGANSPNVNVGTMQNKGFEFAVNYRNVEHEVKWNIGANIAVINNQITNLGETGHIDGGYIDKLGFTTRTEEGQEVAYFYGYQTDGIFTSQSQLDAHVDAEGNPLQPNASVGDVKFVDINGDGVIDDDDKTNLGSAIPTFTGSFNIGVEYKGFDLNLFFTGSYGNEVANIQKFWIEDSNAQKNQSKNYYDNRFHPENNPNGTLPRVVSGDPNNNRRFSDRYVEDASYLRLQNVQLGYSFADDLCKKIHVQRLRVYGSVDNLFTLTNYSGYDPEVSDHYNDPLAQGVDIGNYPKSTTYSLGINVTF</sequence>
<dbReference type="Proteomes" id="UP000179797">
    <property type="component" value="Unassembled WGS sequence"/>
</dbReference>
<dbReference type="Gene3D" id="2.60.40.1120">
    <property type="entry name" value="Carboxypeptidase-like, regulatory domain"/>
    <property type="match status" value="1"/>
</dbReference>
<evidence type="ECO:0000256" key="7">
    <source>
        <dbReference type="PROSITE-ProRule" id="PRU01360"/>
    </source>
</evidence>